<gene>
    <name evidence="1" type="ORF">H735_04805</name>
</gene>
<dbReference type="InterPro" id="IPR008183">
    <property type="entry name" value="Aldose_1/G6P_1-epimerase"/>
</dbReference>
<evidence type="ECO:0000313" key="2">
    <source>
        <dbReference type="Proteomes" id="UP000031586"/>
    </source>
</evidence>
<dbReference type="Proteomes" id="UP000031586">
    <property type="component" value="Unassembled WGS sequence"/>
</dbReference>
<comment type="caution">
    <text evidence="1">The sequence shown here is derived from an EMBL/GenBank/DDBJ whole genome shotgun (WGS) entry which is preliminary data.</text>
</comment>
<evidence type="ECO:0008006" key="3">
    <source>
        <dbReference type="Google" id="ProtNLM"/>
    </source>
</evidence>
<dbReference type="PANTHER" id="PTHR10091">
    <property type="entry name" value="ALDOSE-1-EPIMERASE"/>
    <property type="match status" value="1"/>
</dbReference>
<dbReference type="AlphaFoldDB" id="A0A0C1WDD4"/>
<dbReference type="PATRIC" id="fig|1229493.5.peg.5894"/>
<dbReference type="Pfam" id="PF01263">
    <property type="entry name" value="Aldose_epim"/>
    <property type="match status" value="1"/>
</dbReference>
<organism evidence="1 2">
    <name type="scientific">Vibrio owensii CAIM 1854 = LMG 25443</name>
    <dbReference type="NCBI Taxonomy" id="1229493"/>
    <lineage>
        <taxon>Bacteria</taxon>
        <taxon>Pseudomonadati</taxon>
        <taxon>Pseudomonadota</taxon>
        <taxon>Gammaproteobacteria</taxon>
        <taxon>Vibrionales</taxon>
        <taxon>Vibrionaceae</taxon>
        <taxon>Vibrio</taxon>
    </lineage>
</organism>
<dbReference type="RefSeq" id="WP_020197707.1">
    <property type="nucleotide sequence ID" value="NZ_BAOH01000138.1"/>
</dbReference>
<sequence>MLNVVTKTQGELVLKVAPQLGGAIAGLTYRGIDILRPLPNQDDVIVNQSGSFPLVPYSNRIGLGKFEFGGERYELIKNFGDHPHSIHGNAWKGEWVVAEESTTGCVLKFLHQADLKEYHHWPWPYQATQTFELLENELRVTLKYFNLAERTVPVGLGFHPYFANADRSLIQLNADKVLLNDENTLPCATVDVPKEWDFSTLRRPQPESVDNCFSGWDGHANVIWPEQGIRAEMSSPDASNVIVFVPGAEKNFVAIEPVTNVNNAINDLTSGESDQAMKLVDAGQSVSMTMIIKVSDYE</sequence>
<dbReference type="InterPro" id="IPR011013">
    <property type="entry name" value="Gal_mutarotase_sf_dom"/>
</dbReference>
<dbReference type="GO" id="GO:0006006">
    <property type="term" value="P:glucose metabolic process"/>
    <property type="evidence" value="ECO:0007669"/>
    <property type="project" value="TreeGrafter"/>
</dbReference>
<evidence type="ECO:0000313" key="1">
    <source>
        <dbReference type="EMBL" id="KIF54367.1"/>
    </source>
</evidence>
<reference evidence="1 2" key="1">
    <citation type="submission" date="2014-07" db="EMBL/GenBank/DDBJ databases">
        <title>Unique and conserved regions in Vibrio harveyi and related species in comparison with the shrimp pathogen Vibrio harveyi CAIM 1792.</title>
        <authorList>
            <person name="Espinoza-Valles I."/>
            <person name="Vora G."/>
            <person name="Leekitcharoenphon P."/>
            <person name="Ussery D."/>
            <person name="Hoj L."/>
            <person name="Gomez-Gil B."/>
        </authorList>
    </citation>
    <scope>NUCLEOTIDE SEQUENCE [LARGE SCALE GENOMIC DNA]</scope>
    <source>
        <strain evidence="2">CAIM 1854 / LMG 25443</strain>
    </source>
</reference>
<dbReference type="GO" id="GO:0030246">
    <property type="term" value="F:carbohydrate binding"/>
    <property type="evidence" value="ECO:0007669"/>
    <property type="project" value="InterPro"/>
</dbReference>
<dbReference type="GO" id="GO:0033499">
    <property type="term" value="P:galactose catabolic process via UDP-galactose, Leloir pathway"/>
    <property type="evidence" value="ECO:0007669"/>
    <property type="project" value="TreeGrafter"/>
</dbReference>
<accession>A0A0C1WDD4</accession>
<dbReference type="EMBL" id="JPRD01000008">
    <property type="protein sequence ID" value="KIF54367.1"/>
    <property type="molecule type" value="Genomic_DNA"/>
</dbReference>
<name>A0A0C1WDD4_9VIBR</name>
<dbReference type="CDD" id="cd09021">
    <property type="entry name" value="Aldose_epim_Ec_YphB"/>
    <property type="match status" value="1"/>
</dbReference>
<dbReference type="SUPFAM" id="SSF74650">
    <property type="entry name" value="Galactose mutarotase-like"/>
    <property type="match status" value="1"/>
</dbReference>
<protein>
    <recommendedName>
        <fullName evidence="3">Aldose epimerase</fullName>
    </recommendedName>
</protein>
<dbReference type="GO" id="GO:0004034">
    <property type="term" value="F:aldose 1-epimerase activity"/>
    <property type="evidence" value="ECO:0007669"/>
    <property type="project" value="TreeGrafter"/>
</dbReference>
<dbReference type="PANTHER" id="PTHR10091:SF45">
    <property type="entry name" value="ALDOSE 1-EPIMERASE"/>
    <property type="match status" value="1"/>
</dbReference>
<dbReference type="Gene3D" id="2.70.98.10">
    <property type="match status" value="1"/>
</dbReference>
<dbReference type="InterPro" id="IPR014718">
    <property type="entry name" value="GH-type_carb-bd"/>
</dbReference>
<proteinExistence type="predicted"/>